<proteinExistence type="predicted"/>
<dbReference type="AlphaFoldDB" id="A0A550BSX6"/>
<name>A0A550BSX6_9AGAR</name>
<sequence length="250" mass="28376">MDSERSMTSSRDVDPYAHPFLPIPARAKVPFWRTRVKECDSKRKSGPPTGMPASAGGVIDSQSIIEHLQARINELERERETPFKVRVVNPEVLCREDLVRDNFRLQEEVMRLKRSPSLGEGVGSPSGTCESPLDLAQKVRDYESLIARLKGDYLELRKRQDALLERNMVLSHIVYTLERINMEQAEHIAELEHRAMRSKMALQQLSRMHQEAEKARQQVHALTSAMGIQLSEWQADDADEASDSDACVVA</sequence>
<protein>
    <submittedName>
        <fullName evidence="3">Uncharacterized protein</fullName>
    </submittedName>
</protein>
<evidence type="ECO:0000313" key="3">
    <source>
        <dbReference type="EMBL" id="TRM55636.1"/>
    </source>
</evidence>
<accession>A0A550BSX6</accession>
<organism evidence="3 4">
    <name type="scientific">Schizophyllum amplum</name>
    <dbReference type="NCBI Taxonomy" id="97359"/>
    <lineage>
        <taxon>Eukaryota</taxon>
        <taxon>Fungi</taxon>
        <taxon>Dikarya</taxon>
        <taxon>Basidiomycota</taxon>
        <taxon>Agaricomycotina</taxon>
        <taxon>Agaricomycetes</taxon>
        <taxon>Agaricomycetidae</taxon>
        <taxon>Agaricales</taxon>
        <taxon>Schizophyllaceae</taxon>
        <taxon>Schizophyllum</taxon>
    </lineage>
</organism>
<evidence type="ECO:0000256" key="2">
    <source>
        <dbReference type="SAM" id="MobiDB-lite"/>
    </source>
</evidence>
<reference evidence="3 4" key="1">
    <citation type="journal article" date="2019" name="New Phytol.">
        <title>Comparative genomics reveals unique wood-decay strategies and fruiting body development in the Schizophyllaceae.</title>
        <authorList>
            <person name="Almasi E."/>
            <person name="Sahu N."/>
            <person name="Krizsan K."/>
            <person name="Balint B."/>
            <person name="Kovacs G.M."/>
            <person name="Kiss B."/>
            <person name="Cseklye J."/>
            <person name="Drula E."/>
            <person name="Henrissat B."/>
            <person name="Nagy I."/>
            <person name="Chovatia M."/>
            <person name="Adam C."/>
            <person name="LaButti K."/>
            <person name="Lipzen A."/>
            <person name="Riley R."/>
            <person name="Grigoriev I.V."/>
            <person name="Nagy L.G."/>
        </authorList>
    </citation>
    <scope>NUCLEOTIDE SEQUENCE [LARGE SCALE GENOMIC DNA]</scope>
    <source>
        <strain evidence="3 4">NL-1724</strain>
    </source>
</reference>
<dbReference type="Proteomes" id="UP000320762">
    <property type="component" value="Unassembled WGS sequence"/>
</dbReference>
<dbReference type="EMBL" id="VDMD01000106">
    <property type="protein sequence ID" value="TRM55636.1"/>
    <property type="molecule type" value="Genomic_DNA"/>
</dbReference>
<keyword evidence="1" id="KW-0175">Coiled coil</keyword>
<evidence type="ECO:0000256" key="1">
    <source>
        <dbReference type="SAM" id="Coils"/>
    </source>
</evidence>
<evidence type="ECO:0000313" key="4">
    <source>
        <dbReference type="Proteomes" id="UP000320762"/>
    </source>
</evidence>
<comment type="caution">
    <text evidence="3">The sequence shown here is derived from an EMBL/GenBank/DDBJ whole genome shotgun (WGS) entry which is preliminary data.</text>
</comment>
<feature type="coiled-coil region" evidence="1">
    <location>
        <begin position="58"/>
        <end position="115"/>
    </location>
</feature>
<feature type="region of interest" description="Disordered" evidence="2">
    <location>
        <begin position="38"/>
        <end position="57"/>
    </location>
</feature>
<feature type="coiled-coil region" evidence="1">
    <location>
        <begin position="139"/>
        <end position="225"/>
    </location>
</feature>
<gene>
    <name evidence="3" type="ORF">BD626DRAFT_576928</name>
</gene>
<keyword evidence="4" id="KW-1185">Reference proteome</keyword>